<proteinExistence type="predicted"/>
<dbReference type="PANTHER" id="PTHR36978">
    <property type="entry name" value="P-LOOP CONTAINING NUCLEOTIDE TRIPHOSPHATE HYDROLASE"/>
    <property type="match status" value="1"/>
</dbReference>
<protein>
    <recommendedName>
        <fullName evidence="3">Sulfotransferase family protein</fullName>
    </recommendedName>
</protein>
<gene>
    <name evidence="1" type="ORF">GCM10009111_34550</name>
</gene>
<comment type="caution">
    <text evidence="1">The sequence shown here is derived from an EMBL/GenBank/DDBJ whole genome shotgun (WGS) entry which is preliminary data.</text>
</comment>
<dbReference type="Gene3D" id="3.40.50.300">
    <property type="entry name" value="P-loop containing nucleotide triphosphate hydrolases"/>
    <property type="match status" value="1"/>
</dbReference>
<dbReference type="InterPro" id="IPR027417">
    <property type="entry name" value="P-loop_NTPase"/>
</dbReference>
<dbReference type="SUPFAM" id="SSF52540">
    <property type="entry name" value="P-loop containing nucleoside triphosphate hydrolases"/>
    <property type="match status" value="1"/>
</dbReference>
<organism evidence="1 2">
    <name type="scientific">Colwellia asteriadis</name>
    <dbReference type="NCBI Taxonomy" id="517723"/>
    <lineage>
        <taxon>Bacteria</taxon>
        <taxon>Pseudomonadati</taxon>
        <taxon>Pseudomonadota</taxon>
        <taxon>Gammaproteobacteria</taxon>
        <taxon>Alteromonadales</taxon>
        <taxon>Colwelliaceae</taxon>
        <taxon>Colwellia</taxon>
    </lineage>
</organism>
<dbReference type="Pfam" id="PF17784">
    <property type="entry name" value="Sulfotransfer_4"/>
    <property type="match status" value="1"/>
</dbReference>
<dbReference type="InterPro" id="IPR040632">
    <property type="entry name" value="Sulfotransfer_4"/>
</dbReference>
<reference evidence="1 2" key="1">
    <citation type="journal article" date="2019" name="Int. J. Syst. Evol. Microbiol.">
        <title>The Global Catalogue of Microorganisms (GCM) 10K type strain sequencing project: providing services to taxonomists for standard genome sequencing and annotation.</title>
        <authorList>
            <consortium name="The Broad Institute Genomics Platform"/>
            <consortium name="The Broad Institute Genome Sequencing Center for Infectious Disease"/>
            <person name="Wu L."/>
            <person name="Ma J."/>
        </authorList>
    </citation>
    <scope>NUCLEOTIDE SEQUENCE [LARGE SCALE GENOMIC DNA]</scope>
    <source>
        <strain evidence="1 2">JCM 15608</strain>
    </source>
</reference>
<evidence type="ECO:0000313" key="2">
    <source>
        <dbReference type="Proteomes" id="UP001500021"/>
    </source>
</evidence>
<accession>A0ABN1LBF7</accession>
<keyword evidence="2" id="KW-1185">Reference proteome</keyword>
<evidence type="ECO:0008006" key="3">
    <source>
        <dbReference type="Google" id="ProtNLM"/>
    </source>
</evidence>
<sequence length="218" mass="24779">MSFEQESATCGKIFIIGLPRTATTSVCLAMLELGFKTAHNAYTQQAFIDAEVIADTPIFCDYQQLDKQYPNSRFIYLSRESSSWLPSIKQLLQRMMVNLQRSDGGFNPHLKRCYNQVFSPLTAENIAQDDFLLSCYQQHQQGIENYFTGREQDLLSIDVSDDTSYLRLLSFLKIDHSAAKATGFRVINTGGKVRAWQGLNHVLKVESTNKGRIDKVLY</sequence>
<dbReference type="PANTHER" id="PTHR36978:SF4">
    <property type="entry name" value="P-LOOP CONTAINING NUCLEOSIDE TRIPHOSPHATE HYDROLASE PROTEIN"/>
    <property type="match status" value="1"/>
</dbReference>
<dbReference type="Proteomes" id="UP001500021">
    <property type="component" value="Unassembled WGS sequence"/>
</dbReference>
<evidence type="ECO:0000313" key="1">
    <source>
        <dbReference type="EMBL" id="GAA0824082.1"/>
    </source>
</evidence>
<name>A0ABN1LBF7_9GAMM</name>
<dbReference type="EMBL" id="BAAAFA010000017">
    <property type="protein sequence ID" value="GAA0824082.1"/>
    <property type="molecule type" value="Genomic_DNA"/>
</dbReference>